<dbReference type="Gene3D" id="2.40.50.140">
    <property type="entry name" value="Nucleic acid-binding proteins"/>
    <property type="match status" value="1"/>
</dbReference>
<organism evidence="10 11">
    <name type="scientific">Candidatus Kaiserbacteria bacterium RIFCSPHIGHO2_02_FULL_49_34</name>
    <dbReference type="NCBI Taxonomy" id="1798491"/>
    <lineage>
        <taxon>Bacteria</taxon>
        <taxon>Candidatus Kaiseribacteriota</taxon>
    </lineage>
</organism>
<dbReference type="InterPro" id="IPR041931">
    <property type="entry name" value="DNA_pol3_alpha_thumb_dom"/>
</dbReference>
<dbReference type="InterPro" id="IPR016195">
    <property type="entry name" value="Pol/histidinol_Pase-like"/>
</dbReference>
<dbReference type="SUPFAM" id="SSF89550">
    <property type="entry name" value="PHP domain-like"/>
    <property type="match status" value="1"/>
</dbReference>
<dbReference type="InterPro" id="IPR029460">
    <property type="entry name" value="DNAPol_HHH"/>
</dbReference>
<dbReference type="Gene3D" id="1.10.150.870">
    <property type="match status" value="1"/>
</dbReference>
<dbReference type="InterPro" id="IPR004805">
    <property type="entry name" value="DnaE2/DnaE/PolC"/>
</dbReference>
<evidence type="ECO:0000256" key="3">
    <source>
        <dbReference type="ARBA" id="ARBA00019114"/>
    </source>
</evidence>
<dbReference type="Pfam" id="PF01336">
    <property type="entry name" value="tRNA_anti-codon"/>
    <property type="match status" value="1"/>
</dbReference>
<evidence type="ECO:0000256" key="6">
    <source>
        <dbReference type="ARBA" id="ARBA00022705"/>
    </source>
</evidence>
<dbReference type="InterPro" id="IPR012340">
    <property type="entry name" value="NA-bd_OB-fold"/>
</dbReference>
<name>A0A1F6DIP4_9BACT</name>
<feature type="domain" description="Polymerase/histidinol phosphatase N-terminal" evidence="9">
    <location>
        <begin position="14"/>
        <end position="81"/>
    </location>
</feature>
<dbReference type="GO" id="GO:0003676">
    <property type="term" value="F:nucleic acid binding"/>
    <property type="evidence" value="ECO:0007669"/>
    <property type="project" value="InterPro"/>
</dbReference>
<dbReference type="EMBL" id="MFLE01000022">
    <property type="protein sequence ID" value="OGG61283.1"/>
    <property type="molecule type" value="Genomic_DNA"/>
</dbReference>
<evidence type="ECO:0000256" key="7">
    <source>
        <dbReference type="ARBA" id="ARBA00022932"/>
    </source>
</evidence>
<evidence type="ECO:0000313" key="10">
    <source>
        <dbReference type="EMBL" id="OGG61283.1"/>
    </source>
</evidence>
<dbReference type="GO" id="GO:0006260">
    <property type="term" value="P:DNA replication"/>
    <property type="evidence" value="ECO:0007669"/>
    <property type="project" value="UniProtKB-KW"/>
</dbReference>
<dbReference type="Pfam" id="PF07733">
    <property type="entry name" value="DNA_pol3_alpha"/>
    <property type="match status" value="1"/>
</dbReference>
<dbReference type="PANTHER" id="PTHR32294:SF0">
    <property type="entry name" value="DNA POLYMERASE III SUBUNIT ALPHA"/>
    <property type="match status" value="1"/>
</dbReference>
<dbReference type="NCBIfam" id="TIGR00594">
    <property type="entry name" value="polc"/>
    <property type="match status" value="1"/>
</dbReference>
<evidence type="ECO:0000256" key="4">
    <source>
        <dbReference type="ARBA" id="ARBA00022679"/>
    </source>
</evidence>
<evidence type="ECO:0000259" key="9">
    <source>
        <dbReference type="SMART" id="SM00481"/>
    </source>
</evidence>
<dbReference type="Pfam" id="PF17657">
    <property type="entry name" value="DNA_pol3_finger"/>
    <property type="match status" value="1"/>
</dbReference>
<dbReference type="EC" id="2.7.7.7" evidence="2"/>
<dbReference type="InterPro" id="IPR040982">
    <property type="entry name" value="DNA_pol3_finger"/>
</dbReference>
<dbReference type="AlphaFoldDB" id="A0A1F6DIP4"/>
<dbReference type="Gene3D" id="3.20.20.140">
    <property type="entry name" value="Metal-dependent hydrolases"/>
    <property type="match status" value="1"/>
</dbReference>
<dbReference type="GO" id="GO:0005737">
    <property type="term" value="C:cytoplasm"/>
    <property type="evidence" value="ECO:0007669"/>
    <property type="project" value="UniProtKB-SubCell"/>
</dbReference>
<gene>
    <name evidence="10" type="ORF">A3C87_02520</name>
</gene>
<evidence type="ECO:0000256" key="2">
    <source>
        <dbReference type="ARBA" id="ARBA00012417"/>
    </source>
</evidence>
<dbReference type="Proteomes" id="UP000176511">
    <property type="component" value="Unassembled WGS sequence"/>
</dbReference>
<dbReference type="Pfam" id="PF14579">
    <property type="entry name" value="HHH_6"/>
    <property type="match status" value="1"/>
</dbReference>
<dbReference type="GO" id="GO:0008408">
    <property type="term" value="F:3'-5' exonuclease activity"/>
    <property type="evidence" value="ECO:0007669"/>
    <property type="project" value="InterPro"/>
</dbReference>
<dbReference type="NCBIfam" id="NF004226">
    <property type="entry name" value="PRK05673.1"/>
    <property type="match status" value="1"/>
</dbReference>
<keyword evidence="4" id="KW-0808">Transferase</keyword>
<dbReference type="STRING" id="1798491.A3C87_02520"/>
<dbReference type="InterPro" id="IPR004365">
    <property type="entry name" value="NA-bd_OB_tRNA"/>
</dbReference>
<dbReference type="GO" id="GO:0003887">
    <property type="term" value="F:DNA-directed DNA polymerase activity"/>
    <property type="evidence" value="ECO:0007669"/>
    <property type="project" value="UniProtKB-KW"/>
</dbReference>
<dbReference type="SMART" id="SM00481">
    <property type="entry name" value="POLIIIAc"/>
    <property type="match status" value="1"/>
</dbReference>
<reference evidence="10 11" key="1">
    <citation type="journal article" date="2016" name="Nat. Commun.">
        <title>Thousands of microbial genomes shed light on interconnected biogeochemical processes in an aquifer system.</title>
        <authorList>
            <person name="Anantharaman K."/>
            <person name="Brown C.T."/>
            <person name="Hug L.A."/>
            <person name="Sharon I."/>
            <person name="Castelle C.J."/>
            <person name="Probst A.J."/>
            <person name="Thomas B.C."/>
            <person name="Singh A."/>
            <person name="Wilkins M.J."/>
            <person name="Karaoz U."/>
            <person name="Brodie E.L."/>
            <person name="Williams K.H."/>
            <person name="Hubbard S.S."/>
            <person name="Banfield J.F."/>
        </authorList>
    </citation>
    <scope>NUCLEOTIDE SEQUENCE [LARGE SCALE GENOMIC DNA]</scope>
</reference>
<comment type="catalytic activity">
    <reaction evidence="8">
        <text>DNA(n) + a 2'-deoxyribonucleoside 5'-triphosphate = DNA(n+1) + diphosphate</text>
        <dbReference type="Rhea" id="RHEA:22508"/>
        <dbReference type="Rhea" id="RHEA-COMP:17339"/>
        <dbReference type="Rhea" id="RHEA-COMP:17340"/>
        <dbReference type="ChEBI" id="CHEBI:33019"/>
        <dbReference type="ChEBI" id="CHEBI:61560"/>
        <dbReference type="ChEBI" id="CHEBI:173112"/>
        <dbReference type="EC" id="2.7.7.7"/>
    </reaction>
</comment>
<dbReference type="Gene3D" id="1.10.10.1600">
    <property type="entry name" value="Bacterial DNA polymerase III alpha subunit, thumb domain"/>
    <property type="match status" value="1"/>
</dbReference>
<sequence length="1072" mass="119856">MDSDSTEKPKASFVHLHVHSHYSLLNAIPKPKELIAAAKADGQTALALTDLGALYGAVDFYKASMGSGVKPIIGLEAFIAPRSMEDREGSLDKPRNRVIFLAKNNEGYVNLIKMVTDSFMRGFYYKPRIDRALMEQYKENLVCILPSFSSEPVSALKDHQDEKAHETLDWYNGVFGDDLYMEITHHPEITGHMETQAQIKALAKEHGVQLMAAHDVYYLTKDDHYAREAMIKIQSGGILDMMDDGEGEHEDFSFISQAQALEYFADEPEALANTLKIADMCGYTMTPGEVWHFPNFIIESGKTPDDELHDTAYEGYTWRGYSPDNAEAIKRLDYELDVIKKKGYAKYFLAVGDLLREARERGILTTIRGSVAGSFATYVLGITNVDPLEYNLPFERFLNPERPSAPDIDMDFADNRRDEIITYARDKYGRDHVAQICTFGTMMAKAAVRDIARVLGHPYSLGDQISKIIPVGSQGSKMTIDKALEIEPDFAKMYKEDAAVKEIVDLAKKIEGRARQLGVHAAGVVIAPHPLNLYTPVQPDTKSGKLITQYESNSVGEDGVGLLKFDFLGIRNLAILADATKLVKETRGIDIDIEKVPVDDEKTFAILAKGETMGLFQLNGSGMTAFLKQLKPSTIHDINAMVALYRPGPMECIPQYIERKHNPMLVTYLDPRLQPILERSFGVITYQDDVMMIAIKLAGYSWLDADKLRKAMGKKVPEVMAAEKEKLFKGFLEFGKLSEANAEALWLLIEPFAAYGFNKAHAASYGRVAYQTAYMKANYPVEYMTAVLTAESGNMETITDVIHECERMGVHVLPPDVNESSPGFSIVKGDDGLPAHIRFGLSAVKGFGEGIAQTLLAEREAHGKFTSISDFLRRITDRGINKKSMEALTMAGAFDTLEERGTLLHNMEKMLEFNKAEMHKKESAQDDLFAMMGGLTNELILEPAPDATKSQKLAWEKELIGIYINGHPVDDYAAKMRTYPSIGRILREWREDQECKTAGMIESIRPLMTKKGDKMAFIKLVNRKDTIELVMFPKLYEVQHTLIEPGKVIAVKGKVNVRNDEKSIILDAIKPL</sequence>
<dbReference type="PANTHER" id="PTHR32294">
    <property type="entry name" value="DNA POLYMERASE III SUBUNIT ALPHA"/>
    <property type="match status" value="1"/>
</dbReference>
<evidence type="ECO:0000256" key="8">
    <source>
        <dbReference type="ARBA" id="ARBA00049244"/>
    </source>
</evidence>
<proteinExistence type="predicted"/>
<keyword evidence="6" id="KW-0235">DNA replication</keyword>
<dbReference type="Pfam" id="PF02811">
    <property type="entry name" value="PHP"/>
    <property type="match status" value="1"/>
</dbReference>
<comment type="caution">
    <text evidence="10">The sequence shown here is derived from an EMBL/GenBank/DDBJ whole genome shotgun (WGS) entry which is preliminary data.</text>
</comment>
<comment type="subcellular location">
    <subcellularLocation>
        <location evidence="1">Cytoplasm</location>
    </subcellularLocation>
</comment>
<dbReference type="InterPro" id="IPR003141">
    <property type="entry name" value="Pol/His_phosphatase_N"/>
</dbReference>
<dbReference type="InterPro" id="IPR011708">
    <property type="entry name" value="DNA_pol3_alpha_NTPase_dom"/>
</dbReference>
<keyword evidence="7" id="KW-0239">DNA-directed DNA polymerase</keyword>
<accession>A0A1F6DIP4</accession>
<dbReference type="InterPro" id="IPR010994">
    <property type="entry name" value="RuvA_2-like"/>
</dbReference>
<evidence type="ECO:0000313" key="11">
    <source>
        <dbReference type="Proteomes" id="UP000176511"/>
    </source>
</evidence>
<dbReference type="InterPro" id="IPR004013">
    <property type="entry name" value="PHP_dom"/>
</dbReference>
<dbReference type="CDD" id="cd04485">
    <property type="entry name" value="DnaE_OBF"/>
    <property type="match status" value="1"/>
</dbReference>
<evidence type="ECO:0000256" key="1">
    <source>
        <dbReference type="ARBA" id="ARBA00004496"/>
    </source>
</evidence>
<evidence type="ECO:0000256" key="5">
    <source>
        <dbReference type="ARBA" id="ARBA00022695"/>
    </source>
</evidence>
<keyword evidence="5" id="KW-0548">Nucleotidyltransferase</keyword>
<protein>
    <recommendedName>
        <fullName evidence="3">DNA polymerase III subunit alpha</fullName>
        <ecNumber evidence="2">2.7.7.7</ecNumber>
    </recommendedName>
</protein>
<dbReference type="SUPFAM" id="SSF47781">
    <property type="entry name" value="RuvA domain 2-like"/>
    <property type="match status" value="1"/>
</dbReference>